<evidence type="ECO:0008006" key="4">
    <source>
        <dbReference type="Google" id="ProtNLM"/>
    </source>
</evidence>
<dbReference type="Proteomes" id="UP000006327">
    <property type="component" value="Unassembled WGS sequence"/>
</dbReference>
<gene>
    <name evidence="2" type="ORF">GARC_1206</name>
</gene>
<evidence type="ECO:0000256" key="1">
    <source>
        <dbReference type="SAM" id="SignalP"/>
    </source>
</evidence>
<name>K6Y2L0_9ALTE</name>
<dbReference type="Pfam" id="PF11101">
    <property type="entry name" value="DUF2884"/>
    <property type="match status" value="1"/>
</dbReference>
<proteinExistence type="predicted"/>
<keyword evidence="3" id="KW-1185">Reference proteome</keyword>
<organism evidence="2 3">
    <name type="scientific">Paraglaciecola arctica BSs20135</name>
    <dbReference type="NCBI Taxonomy" id="493475"/>
    <lineage>
        <taxon>Bacteria</taxon>
        <taxon>Pseudomonadati</taxon>
        <taxon>Pseudomonadota</taxon>
        <taxon>Gammaproteobacteria</taxon>
        <taxon>Alteromonadales</taxon>
        <taxon>Alteromonadaceae</taxon>
        <taxon>Paraglaciecola</taxon>
    </lineage>
</organism>
<accession>K6Y2L0</accession>
<protein>
    <recommendedName>
        <fullName evidence="4">DUF2884 family protein</fullName>
    </recommendedName>
</protein>
<dbReference type="AlphaFoldDB" id="K6Y2L0"/>
<dbReference type="STRING" id="493475.GARC_1206"/>
<sequence>MRFLVLTLLLFISTANASKDCEVSLNYGVVVSKHQIRVIGHGGRAVYQINHPAQLIVQGEWIALDEQQERELTELSAGIHQVVPKMILLANEGVELAIETIEQVYGGLVKDDKSQKKLQKSLERVQLSVKEKFIHAKDNFYMGPGSLEQVDDLVDRELEEHLEEAISTSVGGILSAIGGLVANGEGSEEKIAAITNQLETIGEGISQTVGPKAETLKLKAQWFCNKFKELDQAEDQLRASIKELQPYNVLVTGTNAYLEE</sequence>
<feature type="chain" id="PRO_5003900778" description="DUF2884 family protein" evidence="1">
    <location>
        <begin position="18"/>
        <end position="260"/>
    </location>
</feature>
<feature type="signal peptide" evidence="1">
    <location>
        <begin position="1"/>
        <end position="17"/>
    </location>
</feature>
<dbReference type="OrthoDB" id="5760736at2"/>
<dbReference type="eggNOG" id="ENOG502Z9GA">
    <property type="taxonomic scope" value="Bacteria"/>
</dbReference>
<comment type="caution">
    <text evidence="2">The sequence shown here is derived from an EMBL/GenBank/DDBJ whole genome shotgun (WGS) entry which is preliminary data.</text>
</comment>
<dbReference type="EMBL" id="BAEO01000014">
    <property type="protein sequence ID" value="GAC18186.1"/>
    <property type="molecule type" value="Genomic_DNA"/>
</dbReference>
<dbReference type="RefSeq" id="WP_007617743.1">
    <property type="nucleotide sequence ID" value="NZ_BAEO01000014.1"/>
</dbReference>
<evidence type="ECO:0000313" key="2">
    <source>
        <dbReference type="EMBL" id="GAC18186.1"/>
    </source>
</evidence>
<keyword evidence="1" id="KW-0732">Signal</keyword>
<reference evidence="2 3" key="1">
    <citation type="journal article" date="2017" name="Antonie Van Leeuwenhoek">
        <title>Rhizobium rhizosphaerae sp. nov., a novel species isolated from rice rhizosphere.</title>
        <authorList>
            <person name="Zhao J.J."/>
            <person name="Zhang J."/>
            <person name="Zhang R.J."/>
            <person name="Zhang C.W."/>
            <person name="Yin H.Q."/>
            <person name="Zhang X.X."/>
        </authorList>
    </citation>
    <scope>NUCLEOTIDE SEQUENCE [LARGE SCALE GENOMIC DNA]</scope>
    <source>
        <strain evidence="2 3">BSs20135</strain>
    </source>
</reference>
<evidence type="ECO:0000313" key="3">
    <source>
        <dbReference type="Proteomes" id="UP000006327"/>
    </source>
</evidence>
<dbReference type="InterPro" id="IPR021307">
    <property type="entry name" value="DUF2884"/>
</dbReference>